<dbReference type="SUPFAM" id="SSF55729">
    <property type="entry name" value="Acyl-CoA N-acyltransferases (Nat)"/>
    <property type="match status" value="1"/>
</dbReference>
<protein>
    <recommendedName>
        <fullName evidence="1">N-acetyltransferase domain-containing protein</fullName>
    </recommendedName>
</protein>
<dbReference type="GO" id="GO:0016747">
    <property type="term" value="F:acyltransferase activity, transferring groups other than amino-acyl groups"/>
    <property type="evidence" value="ECO:0007669"/>
    <property type="project" value="InterPro"/>
</dbReference>
<dbReference type="EMBL" id="ML121536">
    <property type="protein sequence ID" value="RPB25900.1"/>
    <property type="molecule type" value="Genomic_DNA"/>
</dbReference>
<accession>A0A3N4LSV6</accession>
<dbReference type="InterPro" id="IPR016181">
    <property type="entry name" value="Acyl_CoA_acyltransferase"/>
</dbReference>
<reference evidence="2 3" key="1">
    <citation type="journal article" date="2018" name="Nat. Ecol. Evol.">
        <title>Pezizomycetes genomes reveal the molecular basis of ectomycorrhizal truffle lifestyle.</title>
        <authorList>
            <person name="Murat C."/>
            <person name="Payen T."/>
            <person name="Noel B."/>
            <person name="Kuo A."/>
            <person name="Morin E."/>
            <person name="Chen J."/>
            <person name="Kohler A."/>
            <person name="Krizsan K."/>
            <person name="Balestrini R."/>
            <person name="Da Silva C."/>
            <person name="Montanini B."/>
            <person name="Hainaut M."/>
            <person name="Levati E."/>
            <person name="Barry K.W."/>
            <person name="Belfiori B."/>
            <person name="Cichocki N."/>
            <person name="Clum A."/>
            <person name="Dockter R.B."/>
            <person name="Fauchery L."/>
            <person name="Guy J."/>
            <person name="Iotti M."/>
            <person name="Le Tacon F."/>
            <person name="Lindquist E.A."/>
            <person name="Lipzen A."/>
            <person name="Malagnac F."/>
            <person name="Mello A."/>
            <person name="Molinier V."/>
            <person name="Miyauchi S."/>
            <person name="Poulain J."/>
            <person name="Riccioni C."/>
            <person name="Rubini A."/>
            <person name="Sitrit Y."/>
            <person name="Splivallo R."/>
            <person name="Traeger S."/>
            <person name="Wang M."/>
            <person name="Zifcakova L."/>
            <person name="Wipf D."/>
            <person name="Zambonelli A."/>
            <person name="Paolocci F."/>
            <person name="Nowrousian M."/>
            <person name="Ottonello S."/>
            <person name="Baldrian P."/>
            <person name="Spatafora J.W."/>
            <person name="Henrissat B."/>
            <person name="Nagy L.G."/>
            <person name="Aury J.M."/>
            <person name="Wincker P."/>
            <person name="Grigoriev I.V."/>
            <person name="Bonfante P."/>
            <person name="Martin F.M."/>
        </authorList>
    </citation>
    <scope>NUCLEOTIDE SEQUENCE [LARGE SCALE GENOMIC DNA]</scope>
    <source>
        <strain evidence="2 3">ATCC MYA-4762</strain>
    </source>
</reference>
<name>A0A3N4LSV6_9PEZI</name>
<dbReference type="AlphaFoldDB" id="A0A3N4LSV6"/>
<dbReference type="Gene3D" id="3.40.630.30">
    <property type="match status" value="1"/>
</dbReference>
<proteinExistence type="predicted"/>
<feature type="domain" description="N-acetyltransferase" evidence="1">
    <location>
        <begin position="15"/>
        <end position="229"/>
    </location>
</feature>
<evidence type="ECO:0000259" key="1">
    <source>
        <dbReference type="PROSITE" id="PS51186"/>
    </source>
</evidence>
<dbReference type="OrthoDB" id="3794209at2759"/>
<dbReference type="CDD" id="cd04301">
    <property type="entry name" value="NAT_SF"/>
    <property type="match status" value="1"/>
</dbReference>
<evidence type="ECO:0000313" key="2">
    <source>
        <dbReference type="EMBL" id="RPB25900.1"/>
    </source>
</evidence>
<dbReference type="PROSITE" id="PS51186">
    <property type="entry name" value="GNAT"/>
    <property type="match status" value="1"/>
</dbReference>
<dbReference type="Proteomes" id="UP000267821">
    <property type="component" value="Unassembled WGS sequence"/>
</dbReference>
<dbReference type="Pfam" id="PF13508">
    <property type="entry name" value="Acetyltransf_7"/>
    <property type="match status" value="1"/>
</dbReference>
<organism evidence="2 3">
    <name type="scientific">Terfezia boudieri ATCC MYA-4762</name>
    <dbReference type="NCBI Taxonomy" id="1051890"/>
    <lineage>
        <taxon>Eukaryota</taxon>
        <taxon>Fungi</taxon>
        <taxon>Dikarya</taxon>
        <taxon>Ascomycota</taxon>
        <taxon>Pezizomycotina</taxon>
        <taxon>Pezizomycetes</taxon>
        <taxon>Pezizales</taxon>
        <taxon>Pezizaceae</taxon>
        <taxon>Terfezia</taxon>
    </lineage>
</organism>
<dbReference type="InterPro" id="IPR000182">
    <property type="entry name" value="GNAT_dom"/>
</dbReference>
<sequence length="229" mass="25578">MADIENQLTNAVYSLTTGLPPETLASSLVSLINNAFSQSYASLGDHDMFPKRLCGTAQLYRELGEGWLFIWTLDGRAVGTATIRSIGRGWTRVPMWEDAHPEYIQKLDIPIDYILTERAKIILSQLKEGGCSMALYELSLVAVDPEFSRKGIGSAMMRDVEGFVRAIDQNVGGAEKTMLVIFVLEGMESESWYRKRGYEYVATRYKDSASWGCKLSGGFNILTMFKNLS</sequence>
<keyword evidence="3" id="KW-1185">Reference proteome</keyword>
<dbReference type="InParanoid" id="A0A3N4LSV6"/>
<gene>
    <name evidence="2" type="ORF">L211DRAFT_835977</name>
</gene>
<evidence type="ECO:0000313" key="3">
    <source>
        <dbReference type="Proteomes" id="UP000267821"/>
    </source>
</evidence>